<name>A0A2K8K6L7_9RHOB</name>
<keyword evidence="2" id="KW-1185">Reference proteome</keyword>
<dbReference type="STRING" id="441209.GCA_001870665_03502"/>
<organism evidence="1 2">
    <name type="scientific">Roseinatronobacter bogoriensis subsp. barguzinensis</name>
    <dbReference type="NCBI Taxonomy" id="441209"/>
    <lineage>
        <taxon>Bacteria</taxon>
        <taxon>Pseudomonadati</taxon>
        <taxon>Pseudomonadota</taxon>
        <taxon>Alphaproteobacteria</taxon>
        <taxon>Rhodobacterales</taxon>
        <taxon>Paracoccaceae</taxon>
        <taxon>Roseinatronobacter</taxon>
    </lineage>
</organism>
<dbReference type="AlphaFoldDB" id="A0A2K8K6L7"/>
<dbReference type="InterPro" id="IPR036511">
    <property type="entry name" value="TGT-like_sf"/>
</dbReference>
<evidence type="ECO:0000313" key="2">
    <source>
        <dbReference type="Proteomes" id="UP000228948"/>
    </source>
</evidence>
<gene>
    <name evidence="1" type="ORF">BG454_03850</name>
</gene>
<dbReference type="Proteomes" id="UP000228948">
    <property type="component" value="Chromosome"/>
</dbReference>
<evidence type="ECO:0000313" key="1">
    <source>
        <dbReference type="EMBL" id="ATX65069.1"/>
    </source>
</evidence>
<proteinExistence type="predicted"/>
<reference evidence="1 2" key="1">
    <citation type="submission" date="2017-11" db="EMBL/GenBank/DDBJ databases">
        <title>Revised Sequence and Annotation of the Rhodobaca barguzinensis strain alga05 Genome.</title>
        <authorList>
            <person name="Kopejtka K."/>
            <person name="Tomasch J.M."/>
            <person name="Bunk B."/>
            <person name="Koblizek M."/>
        </authorList>
    </citation>
    <scope>NUCLEOTIDE SEQUENCE [LARGE SCALE GENOMIC DNA]</scope>
    <source>
        <strain evidence="2">alga05</strain>
    </source>
</reference>
<protein>
    <submittedName>
        <fullName evidence="1">Uncharacterized protein</fullName>
    </submittedName>
</protein>
<dbReference type="EMBL" id="CP024899">
    <property type="protein sequence ID" value="ATX65069.1"/>
    <property type="molecule type" value="Genomic_DNA"/>
</dbReference>
<dbReference type="GO" id="GO:0006400">
    <property type="term" value="P:tRNA modification"/>
    <property type="evidence" value="ECO:0007669"/>
    <property type="project" value="InterPro"/>
</dbReference>
<dbReference type="Gene3D" id="3.20.20.105">
    <property type="entry name" value="Queuine tRNA-ribosyltransferase-like"/>
    <property type="match status" value="1"/>
</dbReference>
<dbReference type="KEGG" id="rbg:BG454_03850"/>
<sequence length="426" mass="48517">MVRNMAGENFTAQYDNKAVYLPSLQQGYAAFPFKDAKSVRNGALPKNFQLQDLDFLNPESNLWHCKYVLYSAGQFSRAQIRTRDMVTERKAGTVVVGDSGGYQIGTGKMKAVQGWHKFANEPDKIAHNWLLDVTIRDRTLRWLDRYCDYAMTLDMPLWVLNNPKATASPFKNLSANQLIDLSYENLKYFANNRGKATGSKAKFLNILQDGGGDTGEIWYKRVKDFDFEGWAFGGDTKNGIAPLLKWVRRLLDDGKINNKTEWLHVLMMSPPINSVLLTALQKRLREILGNNITVSYDSSSPFQTSGISQQIAVLPELTSDIKTWRIKSVQYPQHPKYTSKTDIRYLENIVSPVTKLVSINDFHAKAGPMETKFLDSLAQHLLTNHNLYVYHKAAIDACNIVFKRNESERILKKVSANLLYIKNFLQ</sequence>
<accession>A0A2K8K6L7</accession>